<dbReference type="RefSeq" id="WP_107840000.1">
    <property type="nucleotide sequence ID" value="NZ_JARSFG010000009.1"/>
</dbReference>
<gene>
    <name evidence="2" type="ORF">P9B03_06145</name>
</gene>
<proteinExistence type="predicted"/>
<evidence type="ECO:0000259" key="1">
    <source>
        <dbReference type="Pfam" id="PF07561"/>
    </source>
</evidence>
<comment type="caution">
    <text evidence="2">The sequence shown here is derived from an EMBL/GenBank/DDBJ whole genome shotgun (WGS) entry which is preliminary data.</text>
</comment>
<dbReference type="Proteomes" id="UP001344888">
    <property type="component" value="Unassembled WGS sequence"/>
</dbReference>
<dbReference type="Pfam" id="PF07561">
    <property type="entry name" value="DUF1540"/>
    <property type="match status" value="1"/>
</dbReference>
<organism evidence="2 3">
    <name type="scientific">Metasolibacillus meyeri</name>
    <dbReference type="NCBI Taxonomy" id="1071052"/>
    <lineage>
        <taxon>Bacteria</taxon>
        <taxon>Bacillati</taxon>
        <taxon>Bacillota</taxon>
        <taxon>Bacilli</taxon>
        <taxon>Bacillales</taxon>
        <taxon>Caryophanaceae</taxon>
        <taxon>Metasolibacillus</taxon>
    </lineage>
</organism>
<dbReference type="AlphaFoldDB" id="A0AAW9NRT2"/>
<feature type="domain" description="DUF1540" evidence="1">
    <location>
        <begin position="6"/>
        <end position="64"/>
    </location>
</feature>
<reference evidence="2 3" key="1">
    <citation type="submission" date="2023-03" db="EMBL/GenBank/DDBJ databases">
        <title>Bacillus Genome Sequencing.</title>
        <authorList>
            <person name="Dunlap C."/>
        </authorList>
    </citation>
    <scope>NUCLEOTIDE SEQUENCE [LARGE SCALE GENOMIC DNA]</scope>
    <source>
        <strain evidence="2 3">B-59205</strain>
    </source>
</reference>
<accession>A0AAW9NRT2</accession>
<dbReference type="InterPro" id="IPR011437">
    <property type="entry name" value="DUF1540"/>
</dbReference>
<name>A0AAW9NRT2_9BACL</name>
<protein>
    <submittedName>
        <fullName evidence="2">DUF1540 domain-containing protein</fullName>
    </submittedName>
</protein>
<dbReference type="EMBL" id="JARSFG010000009">
    <property type="protein sequence ID" value="MEC1178059.1"/>
    <property type="molecule type" value="Genomic_DNA"/>
</dbReference>
<keyword evidence="3" id="KW-1185">Reference proteome</keyword>
<evidence type="ECO:0000313" key="3">
    <source>
        <dbReference type="Proteomes" id="UP001344888"/>
    </source>
</evidence>
<sequence>MPQVEVNCTVSNCFFHAEGDLCSAERIQVDMNHRENQTEFAGDFDFQNAREQARHSFETCCKTFKPKNV</sequence>
<evidence type="ECO:0000313" key="2">
    <source>
        <dbReference type="EMBL" id="MEC1178059.1"/>
    </source>
</evidence>